<dbReference type="SUPFAM" id="SSF53474">
    <property type="entry name" value="alpha/beta-Hydrolases"/>
    <property type="match status" value="1"/>
</dbReference>
<evidence type="ECO:0000313" key="1">
    <source>
        <dbReference type="EMBL" id="OIQ62938.1"/>
    </source>
</evidence>
<evidence type="ECO:0008006" key="2">
    <source>
        <dbReference type="Google" id="ProtNLM"/>
    </source>
</evidence>
<name>A0A1J5NW27_9ZZZZ</name>
<reference evidence="1" key="1">
    <citation type="submission" date="2016-10" db="EMBL/GenBank/DDBJ databases">
        <title>Sequence of Gallionella enrichment culture.</title>
        <authorList>
            <person name="Poehlein A."/>
            <person name="Muehling M."/>
            <person name="Daniel R."/>
        </authorList>
    </citation>
    <scope>NUCLEOTIDE SEQUENCE</scope>
</reference>
<accession>A0A1J5NW27</accession>
<dbReference type="AlphaFoldDB" id="A0A1J5NW27"/>
<sequence length="237" mass="26464">MTAFLQEVRDFANGPYVSALAKGDTISPAELDAVATKMSAYTGLSVDFIKRANLRVDLQRFRKELLRDQRRTVGRYDSRFTAIDVDAAGEAPEYDASDVQVSGPFTAALHDYLEQDLGYTTDLAYFPSGPGINQAWDWKHKPPGSSRAAQVADTAQDLSMAMRQNPKLKLYSLNGLYDMATPFFGTEYDINHMQLDPTLKGNVRFAYYPSGHMVYLNPQALTQMKADVAKFYDDATK</sequence>
<comment type="caution">
    <text evidence="1">The sequence shown here is derived from an EMBL/GenBank/DDBJ whole genome shotgun (WGS) entry which is preliminary data.</text>
</comment>
<protein>
    <recommendedName>
        <fullName evidence="2">Serine carboxypeptidase</fullName>
    </recommendedName>
</protein>
<dbReference type="InterPro" id="IPR029058">
    <property type="entry name" value="AB_hydrolase_fold"/>
</dbReference>
<gene>
    <name evidence="1" type="ORF">GALL_555260</name>
</gene>
<dbReference type="EMBL" id="MLJW01009452">
    <property type="protein sequence ID" value="OIQ62938.1"/>
    <property type="molecule type" value="Genomic_DNA"/>
</dbReference>
<organism evidence="1">
    <name type="scientific">mine drainage metagenome</name>
    <dbReference type="NCBI Taxonomy" id="410659"/>
    <lineage>
        <taxon>unclassified sequences</taxon>
        <taxon>metagenomes</taxon>
        <taxon>ecological metagenomes</taxon>
    </lineage>
</organism>
<proteinExistence type="predicted"/>